<evidence type="ECO:0000256" key="7">
    <source>
        <dbReference type="HAMAP-Rule" id="MF_00093"/>
    </source>
</evidence>
<evidence type="ECO:0000256" key="6">
    <source>
        <dbReference type="ARBA" id="ARBA00022917"/>
    </source>
</evidence>
<dbReference type="InterPro" id="IPR045853">
    <property type="entry name" value="Pep_chain_release_fac_I_sf"/>
</dbReference>
<dbReference type="KEGG" id="tsph:KIH39_12860"/>
<dbReference type="Gene3D" id="3.30.70.1660">
    <property type="match status" value="1"/>
</dbReference>
<evidence type="ECO:0000256" key="5">
    <source>
        <dbReference type="ARBA" id="ARBA00022490"/>
    </source>
</evidence>
<dbReference type="InterPro" id="IPR050057">
    <property type="entry name" value="Prokaryotic/Mito_RF"/>
</dbReference>
<dbReference type="InterPro" id="IPR004373">
    <property type="entry name" value="RF-1"/>
</dbReference>
<reference evidence="10" key="1">
    <citation type="submission" date="2021-05" db="EMBL/GenBank/DDBJ databases">
        <title>Complete genome sequence of the cellulolytic planctomycete Telmatocola sphagniphila SP2T and characterization of the first cellulase from planctomycetes.</title>
        <authorList>
            <person name="Rakitin A.L."/>
            <person name="Beletsky A.V."/>
            <person name="Naumoff D.G."/>
            <person name="Kulichevskaya I.S."/>
            <person name="Mardanov A.V."/>
            <person name="Ravin N.V."/>
            <person name="Dedysh S.N."/>
        </authorList>
    </citation>
    <scope>NUCLEOTIDE SEQUENCE</scope>
    <source>
        <strain evidence="10">SP2T</strain>
    </source>
</reference>
<evidence type="ECO:0000313" key="11">
    <source>
        <dbReference type="Proteomes" id="UP000676194"/>
    </source>
</evidence>
<proteinExistence type="inferred from homology"/>
<gene>
    <name evidence="7 10" type="primary">prfA</name>
    <name evidence="10" type="ORF">KIH39_12860</name>
</gene>
<dbReference type="GO" id="GO:0005737">
    <property type="term" value="C:cytoplasm"/>
    <property type="evidence" value="ECO:0007669"/>
    <property type="project" value="UniProtKB-SubCell"/>
</dbReference>
<sequence>MWPTMQTQVGRFKELEAQLADPEIASNHSKYRAVAKEHGALAKRVKPYFEYEKITSEVESARQMFEAETDPEMKVYAEEELKRLLDKQLQLKNQIEDDLLFDPSEDFESLIVEIRAGTGGDEAALFAGDLYEMYSRYARTKGWKLESIDFSEGEMGGFKEVVFSVSGEDVYRKLRYESGGHRVQRVPKTETQGRIHTSAATVAVLPEPDDSTVEIKDSDIEWERMRAGGAGGQHVNKTESAVRIWYKKGTPDELEVKCQDGRSQTKNYEQAMRILRSRVFERHQQKVAKERADARKNQIGSGDRSDRIRTYNFPQNRLTDHRINLNLYKLDMIMMGELEELISAAQEYDKKQRLGQL</sequence>
<keyword evidence="11" id="KW-1185">Reference proteome</keyword>
<dbReference type="Gene3D" id="6.10.140.1950">
    <property type="match status" value="1"/>
</dbReference>
<evidence type="ECO:0000256" key="8">
    <source>
        <dbReference type="NCBIfam" id="TIGR00019"/>
    </source>
</evidence>
<dbReference type="Pfam" id="PF03462">
    <property type="entry name" value="PCRF"/>
    <property type="match status" value="1"/>
</dbReference>
<dbReference type="GO" id="GO:0016149">
    <property type="term" value="F:translation release factor activity, codon specific"/>
    <property type="evidence" value="ECO:0007669"/>
    <property type="project" value="UniProtKB-UniRule"/>
</dbReference>
<comment type="subcellular location">
    <subcellularLocation>
        <location evidence="2 7">Cytoplasm</location>
    </subcellularLocation>
</comment>
<dbReference type="Gene3D" id="3.30.160.20">
    <property type="match status" value="1"/>
</dbReference>
<dbReference type="RefSeq" id="WP_213500075.1">
    <property type="nucleotide sequence ID" value="NZ_CP074694.1"/>
</dbReference>
<dbReference type="PANTHER" id="PTHR43804">
    <property type="entry name" value="LD18447P"/>
    <property type="match status" value="1"/>
</dbReference>
<dbReference type="InterPro" id="IPR005139">
    <property type="entry name" value="PCRF"/>
</dbReference>
<evidence type="ECO:0000256" key="4">
    <source>
        <dbReference type="ARBA" id="ARBA00022481"/>
    </source>
</evidence>
<dbReference type="HAMAP" id="MF_00093">
    <property type="entry name" value="Rel_fac_1"/>
    <property type="match status" value="1"/>
</dbReference>
<evidence type="ECO:0000256" key="2">
    <source>
        <dbReference type="ARBA" id="ARBA00004496"/>
    </source>
</evidence>
<keyword evidence="6 7" id="KW-0648">Protein biosynthesis</keyword>
<evidence type="ECO:0000256" key="3">
    <source>
        <dbReference type="ARBA" id="ARBA00010835"/>
    </source>
</evidence>
<dbReference type="FunFam" id="3.30.70.1660:FF:000004">
    <property type="entry name" value="Peptide chain release factor 1"/>
    <property type="match status" value="1"/>
</dbReference>
<dbReference type="Pfam" id="PF00472">
    <property type="entry name" value="RF-1"/>
    <property type="match status" value="1"/>
</dbReference>
<comment type="PTM">
    <text evidence="7">Methylated by PrmC. Methylation increases the termination efficiency of RF1.</text>
</comment>
<dbReference type="SMART" id="SM00937">
    <property type="entry name" value="PCRF"/>
    <property type="match status" value="1"/>
</dbReference>
<comment type="similarity">
    <text evidence="3 7">Belongs to the prokaryotic/mitochondrial release factor family.</text>
</comment>
<dbReference type="NCBIfam" id="NF001859">
    <property type="entry name" value="PRK00591.1"/>
    <property type="match status" value="1"/>
</dbReference>
<dbReference type="EMBL" id="CP074694">
    <property type="protein sequence ID" value="QVL34758.1"/>
    <property type="molecule type" value="Genomic_DNA"/>
</dbReference>
<evidence type="ECO:0000313" key="10">
    <source>
        <dbReference type="EMBL" id="QVL34758.1"/>
    </source>
</evidence>
<dbReference type="InterPro" id="IPR000352">
    <property type="entry name" value="Pep_chain_release_fac_I"/>
</dbReference>
<dbReference type="PANTHER" id="PTHR43804:SF7">
    <property type="entry name" value="LD18447P"/>
    <property type="match status" value="1"/>
</dbReference>
<keyword evidence="4 7" id="KW-0488">Methylation</keyword>
<protein>
    <recommendedName>
        <fullName evidence="7 8">Peptide chain release factor 1</fullName>
        <shortName evidence="7">RF-1</shortName>
    </recommendedName>
</protein>
<dbReference type="PROSITE" id="PS00745">
    <property type="entry name" value="RF_PROK_I"/>
    <property type="match status" value="1"/>
</dbReference>
<organism evidence="10 11">
    <name type="scientific">Telmatocola sphagniphila</name>
    <dbReference type="NCBI Taxonomy" id="1123043"/>
    <lineage>
        <taxon>Bacteria</taxon>
        <taxon>Pseudomonadati</taxon>
        <taxon>Planctomycetota</taxon>
        <taxon>Planctomycetia</taxon>
        <taxon>Gemmatales</taxon>
        <taxon>Gemmataceae</taxon>
    </lineage>
</organism>
<feature type="domain" description="Prokaryotic-type class I peptide chain release factors" evidence="9">
    <location>
        <begin position="226"/>
        <end position="242"/>
    </location>
</feature>
<dbReference type="Proteomes" id="UP000676194">
    <property type="component" value="Chromosome"/>
</dbReference>
<dbReference type="SUPFAM" id="SSF75620">
    <property type="entry name" value="Release factor"/>
    <property type="match status" value="1"/>
</dbReference>
<keyword evidence="5 7" id="KW-0963">Cytoplasm</keyword>
<comment type="function">
    <text evidence="1 7">Peptide chain release factor 1 directs the termination of translation in response to the peptide chain termination codons UAG and UAA.</text>
</comment>
<name>A0A8E6BCP1_9BACT</name>
<feature type="modified residue" description="N5-methylglutamine" evidence="7">
    <location>
        <position position="233"/>
    </location>
</feature>
<evidence type="ECO:0000256" key="1">
    <source>
        <dbReference type="ARBA" id="ARBA00002986"/>
    </source>
</evidence>
<accession>A0A8E6BCP1</accession>
<dbReference type="FunFam" id="3.30.70.1660:FF:000002">
    <property type="entry name" value="Peptide chain release factor 1"/>
    <property type="match status" value="1"/>
</dbReference>
<dbReference type="AlphaFoldDB" id="A0A8E6BCP1"/>
<dbReference type="NCBIfam" id="TIGR00019">
    <property type="entry name" value="prfA"/>
    <property type="match status" value="1"/>
</dbReference>
<evidence type="ECO:0000259" key="9">
    <source>
        <dbReference type="PROSITE" id="PS00745"/>
    </source>
</evidence>